<feature type="region of interest" description="Disordered" evidence="1">
    <location>
        <begin position="354"/>
        <end position="406"/>
    </location>
</feature>
<evidence type="ECO:0000313" key="2">
    <source>
        <dbReference type="EMBL" id="POS82727.1"/>
    </source>
</evidence>
<feature type="compositionally biased region" description="Basic and acidic residues" evidence="1">
    <location>
        <begin position="451"/>
        <end position="465"/>
    </location>
</feature>
<feature type="compositionally biased region" description="Polar residues" evidence="1">
    <location>
        <begin position="15"/>
        <end position="24"/>
    </location>
</feature>
<sequence length="762" mass="85695">MGLIFRALFSISTTGQGSKKTQGYSYDASVPSSPPIKGQHPLLGNGPKSLSSKAIQTAKAQRKVKRPITSSAGSTTESSITFIPDTPQMLHKIETRSTISTSPKNWKIDHCRRSWENDIRWSRPTTSTSFVSSTLQRPTTGYIPASLQKKLRHLDSLPNESNTMPRLYHVDLLDAHSSIHLSETLIRDRAQASGTRSYGEDVADRNMPPELPELSKKRIETPQGSRPLIDNPELKFLKEKHLANKRAVGMIDNESIRASSPPPSKNENEKSCVYDNQVKKLSHPHSHPIRSLLGISNEACRSAEISTMFDRTRSHSLSRLSQPKPLPHTLSNNEALPKDDFVLLKNLDSSVSSHNRVYSSSKSFKSHSTPGSKKSLDSQEKYQKSRRHTYSTAVSRRIPSSSEESIFSLRQISQPALCSNSPTTKCLNPSLNNNSMQKDTHELNQKNFSKGVRDDNNRADSKTSEKTQTAINKKESLKNDDASERNDPDTSEPNHHNNGQRRYSLKQGSIKVPHRRHRLFSMSNKTESKVDGVFSSNDLLDHSGLRQESPLPYLRHDIPQQFPNYSPAEAPTIRFDRNRTLDHAESISFQEIQTISGPTKNCSADSLEVTASHERVIVIEKPKNSIQNPMSLPQKMSKEKINPILPSKKDYMRNEASLGTQCVWRLRPLLGDKLGPNSFSTDRIGTNLHSVSQNQCNHISDNDEFRFSDENLSSPKEENLFFEDNFGFDFANMLPGLRMMEPLPITRLTFSQNDIISHTTEV</sequence>
<feature type="region of interest" description="Disordered" evidence="1">
    <location>
        <begin position="314"/>
        <end position="334"/>
    </location>
</feature>
<dbReference type="OrthoDB" id="5325276at2759"/>
<feature type="region of interest" description="Disordered" evidence="1">
    <location>
        <begin position="444"/>
        <end position="510"/>
    </location>
</feature>
<keyword evidence="3" id="KW-1185">Reference proteome</keyword>
<feature type="region of interest" description="Disordered" evidence="1">
    <location>
        <begin position="15"/>
        <end position="34"/>
    </location>
</feature>
<dbReference type="AlphaFoldDB" id="A0A2S4PL37"/>
<feature type="compositionally biased region" description="Basic and acidic residues" evidence="1">
    <location>
        <begin position="374"/>
        <end position="383"/>
    </location>
</feature>
<feature type="compositionally biased region" description="Low complexity" evidence="1">
    <location>
        <begin position="354"/>
        <end position="368"/>
    </location>
</feature>
<reference evidence="2 3" key="1">
    <citation type="submission" date="2017-10" db="EMBL/GenBank/DDBJ databases">
        <title>Development of genomic resources for the powdery mildew, Erysiphe pulchra.</title>
        <authorList>
            <person name="Wadl P.A."/>
            <person name="Mack B.M."/>
            <person name="Moore G."/>
            <person name="Beltz S.B."/>
        </authorList>
    </citation>
    <scope>NUCLEOTIDE SEQUENCE [LARGE SCALE GENOMIC DNA]</scope>
    <source>
        <strain evidence="2">Cflorida</strain>
    </source>
</reference>
<proteinExistence type="predicted"/>
<organism evidence="2 3">
    <name type="scientific">Erysiphe pulchra</name>
    <dbReference type="NCBI Taxonomy" id="225359"/>
    <lineage>
        <taxon>Eukaryota</taxon>
        <taxon>Fungi</taxon>
        <taxon>Dikarya</taxon>
        <taxon>Ascomycota</taxon>
        <taxon>Pezizomycotina</taxon>
        <taxon>Leotiomycetes</taxon>
        <taxon>Erysiphales</taxon>
        <taxon>Erysiphaceae</taxon>
        <taxon>Erysiphe</taxon>
    </lineage>
</organism>
<comment type="caution">
    <text evidence="2">The sequence shown here is derived from an EMBL/GenBank/DDBJ whole genome shotgun (WGS) entry which is preliminary data.</text>
</comment>
<dbReference type="Proteomes" id="UP000237438">
    <property type="component" value="Unassembled WGS sequence"/>
</dbReference>
<evidence type="ECO:0000256" key="1">
    <source>
        <dbReference type="SAM" id="MobiDB-lite"/>
    </source>
</evidence>
<feature type="compositionally biased region" description="Low complexity" evidence="1">
    <location>
        <begin position="395"/>
        <end position="406"/>
    </location>
</feature>
<accession>A0A2S4PL37</accession>
<feature type="compositionally biased region" description="Polar residues" evidence="1">
    <location>
        <begin position="68"/>
        <end position="81"/>
    </location>
</feature>
<dbReference type="EMBL" id="PEDP01002330">
    <property type="protein sequence ID" value="POS82727.1"/>
    <property type="molecule type" value="Genomic_DNA"/>
</dbReference>
<gene>
    <name evidence="2" type="ORF">EPUL_006261</name>
</gene>
<feature type="region of interest" description="Disordered" evidence="1">
    <location>
        <begin position="59"/>
        <end position="81"/>
    </location>
</feature>
<feature type="region of interest" description="Disordered" evidence="1">
    <location>
        <begin position="191"/>
        <end position="229"/>
    </location>
</feature>
<evidence type="ECO:0000313" key="3">
    <source>
        <dbReference type="Proteomes" id="UP000237438"/>
    </source>
</evidence>
<feature type="non-terminal residue" evidence="2">
    <location>
        <position position="762"/>
    </location>
</feature>
<name>A0A2S4PL37_9PEZI</name>
<feature type="compositionally biased region" description="Basic and acidic residues" evidence="1">
    <location>
        <begin position="472"/>
        <end position="495"/>
    </location>
</feature>
<protein>
    <submittedName>
        <fullName evidence="2">Uncharacterized protein</fullName>
    </submittedName>
</protein>